<reference evidence="2 3" key="1">
    <citation type="submission" date="2015-04" db="EMBL/GenBank/DDBJ databases">
        <authorList>
            <person name="Heijne W.H."/>
            <person name="Fedorova N.D."/>
            <person name="Nierman W.C."/>
            <person name="Vollebregt A.W."/>
            <person name="Zhao Z."/>
            <person name="Wu L."/>
            <person name="Kumar M."/>
            <person name="Stam H."/>
            <person name="van den Berg M.A."/>
            <person name="Pel H.J."/>
        </authorList>
    </citation>
    <scope>NUCLEOTIDE SEQUENCE [LARGE SCALE GENOMIC DNA]</scope>
    <source>
        <strain evidence="2 3">CBS 393.64</strain>
    </source>
</reference>
<feature type="compositionally biased region" description="Low complexity" evidence="1">
    <location>
        <begin position="51"/>
        <end position="61"/>
    </location>
</feature>
<proteinExistence type="predicted"/>
<sequence>LGGHLVVRYIVRCRTYLQGPLLNTPTEGLYSRSASTIPMLATGTTPRLGSEDSSGSSTGSGPIWGRALVAGLKRLVGRYATAGQPAGLGYHRYVPNYPHWALSAQGRPRASRDPARGLAT</sequence>
<gene>
    <name evidence="2" type="ORF">T310_7056</name>
</gene>
<dbReference type="GeneID" id="25319332"/>
<dbReference type="AlphaFoldDB" id="A0A0F4YMA1"/>
<dbReference type="RefSeq" id="XP_013325598.1">
    <property type="nucleotide sequence ID" value="XM_013470144.1"/>
</dbReference>
<evidence type="ECO:0000256" key="1">
    <source>
        <dbReference type="SAM" id="MobiDB-lite"/>
    </source>
</evidence>
<evidence type="ECO:0000313" key="2">
    <source>
        <dbReference type="EMBL" id="KKA18986.1"/>
    </source>
</evidence>
<organism evidence="2 3">
    <name type="scientific">Rasamsonia emersonii (strain ATCC 16479 / CBS 393.64 / IMI 116815)</name>
    <dbReference type="NCBI Taxonomy" id="1408163"/>
    <lineage>
        <taxon>Eukaryota</taxon>
        <taxon>Fungi</taxon>
        <taxon>Dikarya</taxon>
        <taxon>Ascomycota</taxon>
        <taxon>Pezizomycotina</taxon>
        <taxon>Eurotiomycetes</taxon>
        <taxon>Eurotiomycetidae</taxon>
        <taxon>Eurotiales</taxon>
        <taxon>Trichocomaceae</taxon>
        <taxon>Rasamsonia</taxon>
    </lineage>
</organism>
<protein>
    <submittedName>
        <fullName evidence="2">Uncharacterized protein</fullName>
    </submittedName>
</protein>
<keyword evidence="3" id="KW-1185">Reference proteome</keyword>
<feature type="non-terminal residue" evidence="2">
    <location>
        <position position="1"/>
    </location>
</feature>
<feature type="region of interest" description="Disordered" evidence="1">
    <location>
        <begin position="41"/>
        <end position="62"/>
    </location>
</feature>
<comment type="caution">
    <text evidence="2">The sequence shown here is derived from an EMBL/GenBank/DDBJ whole genome shotgun (WGS) entry which is preliminary data.</text>
</comment>
<evidence type="ECO:0000313" key="3">
    <source>
        <dbReference type="Proteomes" id="UP000053958"/>
    </source>
</evidence>
<dbReference type="EMBL" id="LASV01000396">
    <property type="protein sequence ID" value="KKA18986.1"/>
    <property type="molecule type" value="Genomic_DNA"/>
</dbReference>
<name>A0A0F4YMA1_RASE3</name>
<accession>A0A0F4YMA1</accession>
<dbReference type="Proteomes" id="UP000053958">
    <property type="component" value="Unassembled WGS sequence"/>
</dbReference>